<gene>
    <name evidence="4" type="ORF">JF887_07945</name>
</gene>
<evidence type="ECO:0000256" key="2">
    <source>
        <dbReference type="ARBA" id="ARBA00022801"/>
    </source>
</evidence>
<dbReference type="AlphaFoldDB" id="A0A934NG16"/>
<reference evidence="4 5" key="1">
    <citation type="submission" date="2020-10" db="EMBL/GenBank/DDBJ databases">
        <title>Ca. Dormibacterota MAGs.</title>
        <authorList>
            <person name="Montgomery K."/>
        </authorList>
    </citation>
    <scope>NUCLEOTIDE SEQUENCE [LARGE SCALE GENOMIC DNA]</scope>
    <source>
        <strain evidence="4">Mitchell_Peninsula_5</strain>
    </source>
</reference>
<evidence type="ECO:0000313" key="4">
    <source>
        <dbReference type="EMBL" id="MBJ7609350.1"/>
    </source>
</evidence>
<name>A0A934NG16_9BACT</name>
<dbReference type="SUPFAM" id="SSF54637">
    <property type="entry name" value="Thioesterase/thiol ester dehydrase-isomerase"/>
    <property type="match status" value="1"/>
</dbReference>
<dbReference type="GO" id="GO:0061522">
    <property type="term" value="F:1,4-dihydroxy-2-naphthoyl-CoA thioesterase activity"/>
    <property type="evidence" value="ECO:0007669"/>
    <property type="project" value="TreeGrafter"/>
</dbReference>
<dbReference type="Proteomes" id="UP000614410">
    <property type="component" value="Unassembled WGS sequence"/>
</dbReference>
<dbReference type="InterPro" id="IPR006683">
    <property type="entry name" value="Thioestr_dom"/>
</dbReference>
<evidence type="ECO:0000256" key="1">
    <source>
        <dbReference type="ARBA" id="ARBA00008324"/>
    </source>
</evidence>
<feature type="domain" description="Thioesterase" evidence="3">
    <location>
        <begin position="52"/>
        <end position="127"/>
    </location>
</feature>
<proteinExistence type="inferred from homology"/>
<dbReference type="Pfam" id="PF03061">
    <property type="entry name" value="4HBT"/>
    <property type="match status" value="1"/>
</dbReference>
<dbReference type="InterPro" id="IPR003736">
    <property type="entry name" value="PAAI_dom"/>
</dbReference>
<organism evidence="4 5">
    <name type="scientific">Candidatus Amunia macphersoniae</name>
    <dbReference type="NCBI Taxonomy" id="3127014"/>
    <lineage>
        <taxon>Bacteria</taxon>
        <taxon>Bacillati</taxon>
        <taxon>Candidatus Dormiibacterota</taxon>
        <taxon>Candidatus Dormibacteria</taxon>
        <taxon>Candidatus Aeolococcales</taxon>
        <taxon>Candidatus Aeolococcaceae</taxon>
        <taxon>Candidatus Amunia</taxon>
    </lineage>
</organism>
<evidence type="ECO:0000259" key="3">
    <source>
        <dbReference type="Pfam" id="PF03061"/>
    </source>
</evidence>
<dbReference type="CDD" id="cd03443">
    <property type="entry name" value="PaaI_thioesterase"/>
    <property type="match status" value="1"/>
</dbReference>
<dbReference type="GO" id="GO:0005829">
    <property type="term" value="C:cytosol"/>
    <property type="evidence" value="ECO:0007669"/>
    <property type="project" value="TreeGrafter"/>
</dbReference>
<comment type="caution">
    <text evidence="4">The sequence shown here is derived from an EMBL/GenBank/DDBJ whole genome shotgun (WGS) entry which is preliminary data.</text>
</comment>
<dbReference type="EMBL" id="JAEKNN010000036">
    <property type="protein sequence ID" value="MBJ7609350.1"/>
    <property type="molecule type" value="Genomic_DNA"/>
</dbReference>
<dbReference type="Gene3D" id="3.10.129.10">
    <property type="entry name" value="Hotdog Thioesterase"/>
    <property type="match status" value="1"/>
</dbReference>
<dbReference type="InterPro" id="IPR029069">
    <property type="entry name" value="HotDog_dom_sf"/>
</dbReference>
<keyword evidence="2" id="KW-0378">Hydrolase</keyword>
<accession>A0A934NG16</accession>
<dbReference type="NCBIfam" id="TIGR00369">
    <property type="entry name" value="unchar_dom_1"/>
    <property type="match status" value="1"/>
</dbReference>
<evidence type="ECO:0000313" key="5">
    <source>
        <dbReference type="Proteomes" id="UP000614410"/>
    </source>
</evidence>
<dbReference type="PANTHER" id="PTHR43240">
    <property type="entry name" value="1,4-DIHYDROXY-2-NAPHTHOYL-COA THIOESTERASE 1"/>
    <property type="match status" value="1"/>
</dbReference>
<dbReference type="PANTHER" id="PTHR43240:SF5">
    <property type="entry name" value="1,4-DIHYDROXY-2-NAPHTHOYL-COA THIOESTERASE 1"/>
    <property type="match status" value="1"/>
</dbReference>
<comment type="similarity">
    <text evidence="1">Belongs to the thioesterase PaaI family.</text>
</comment>
<sequence length="143" mass="15348">MSDPIGTTIDEAELDLLAGSEFLRLLGCHFDEAGPTRMTGWLEVGPQHHQPFGLLHGGVLASVVETFASVGAWLAVRDSGRSAVGVANSTDFLRSTSSGRLDVVAAAVFQGRSQQLWDVTITRSTDGRDVARGRVRLQNIDSR</sequence>
<protein>
    <submittedName>
        <fullName evidence="4">PaaI family thioesterase</fullName>
    </submittedName>
</protein>